<dbReference type="Proteomes" id="UP000054843">
    <property type="component" value="Unassembled WGS sequence"/>
</dbReference>
<keyword evidence="3" id="KW-1185">Reference proteome</keyword>
<organism evidence="2 3">
    <name type="scientific">Trichinella papuae</name>
    <dbReference type="NCBI Taxonomy" id="268474"/>
    <lineage>
        <taxon>Eukaryota</taxon>
        <taxon>Metazoa</taxon>
        <taxon>Ecdysozoa</taxon>
        <taxon>Nematoda</taxon>
        <taxon>Enoplea</taxon>
        <taxon>Dorylaimia</taxon>
        <taxon>Trichinellida</taxon>
        <taxon>Trichinellidae</taxon>
        <taxon>Trichinella</taxon>
    </lineage>
</organism>
<protein>
    <submittedName>
        <fullName evidence="2">Uncharacterized protein</fullName>
    </submittedName>
</protein>
<evidence type="ECO:0000313" key="3">
    <source>
        <dbReference type="Proteomes" id="UP000054843"/>
    </source>
</evidence>
<evidence type="ECO:0000313" key="2">
    <source>
        <dbReference type="EMBL" id="KRZ72111.1"/>
    </source>
</evidence>
<proteinExistence type="predicted"/>
<dbReference type="AlphaFoldDB" id="A0A0V1MKQ7"/>
<accession>A0A0V1MKQ7</accession>
<feature type="compositionally biased region" description="Low complexity" evidence="1">
    <location>
        <begin position="1"/>
        <end position="19"/>
    </location>
</feature>
<dbReference type="EMBL" id="JYDO01000084">
    <property type="protein sequence ID" value="KRZ72111.1"/>
    <property type="molecule type" value="Genomic_DNA"/>
</dbReference>
<feature type="region of interest" description="Disordered" evidence="1">
    <location>
        <begin position="1"/>
        <end position="20"/>
    </location>
</feature>
<comment type="caution">
    <text evidence="2">The sequence shown here is derived from an EMBL/GenBank/DDBJ whole genome shotgun (WGS) entry which is preliminary data.</text>
</comment>
<evidence type="ECO:0000256" key="1">
    <source>
        <dbReference type="SAM" id="MobiDB-lite"/>
    </source>
</evidence>
<gene>
    <name evidence="2" type="ORF">T10_9239</name>
</gene>
<reference evidence="2 3" key="1">
    <citation type="submission" date="2015-01" db="EMBL/GenBank/DDBJ databases">
        <title>Evolution of Trichinella species and genotypes.</title>
        <authorList>
            <person name="Korhonen P.K."/>
            <person name="Edoardo P."/>
            <person name="Giuseppe L.R."/>
            <person name="Gasser R.B."/>
        </authorList>
    </citation>
    <scope>NUCLEOTIDE SEQUENCE [LARGE SCALE GENOMIC DNA]</scope>
    <source>
        <strain evidence="2">ISS1980</strain>
    </source>
</reference>
<name>A0A0V1MKQ7_9BILA</name>
<sequence length="102" mass="11450">MKSYSSASTPTTATATATARKNVSPTHFALNKLLQYLSIVENQSNLLQILKMFQDKEVMCSQASYITLHYSAEQFSHYFMKSKTCSAQMNCMSEQETPVHLG</sequence>